<evidence type="ECO:0000313" key="3">
    <source>
        <dbReference type="Proteomes" id="UP000799118"/>
    </source>
</evidence>
<organism evidence="2 3">
    <name type="scientific">Gymnopus androsaceus JB14</name>
    <dbReference type="NCBI Taxonomy" id="1447944"/>
    <lineage>
        <taxon>Eukaryota</taxon>
        <taxon>Fungi</taxon>
        <taxon>Dikarya</taxon>
        <taxon>Basidiomycota</taxon>
        <taxon>Agaricomycotina</taxon>
        <taxon>Agaricomycetes</taxon>
        <taxon>Agaricomycetidae</taxon>
        <taxon>Agaricales</taxon>
        <taxon>Marasmiineae</taxon>
        <taxon>Omphalotaceae</taxon>
        <taxon>Gymnopus</taxon>
    </lineage>
</organism>
<sequence length="179" mass="18947">MEPSSLFGTKQLENQFTFTASLNSQCSPPPAPRPALAMLPSSESEADLSTGPLTSMNNLLSSLSQNQNPESASATTNGPHDDASDCSNDHSSLESTVPSSSSGNALPSSSPPNSSPPDIFSSSPQETSPFCEATVTDTKELPPASLHRTTSLRRQKSTAYHTGLHAVFARYSMDQCNHF</sequence>
<dbReference type="EMBL" id="ML769474">
    <property type="protein sequence ID" value="KAE9399010.1"/>
    <property type="molecule type" value="Genomic_DNA"/>
</dbReference>
<evidence type="ECO:0000256" key="1">
    <source>
        <dbReference type="SAM" id="MobiDB-lite"/>
    </source>
</evidence>
<feature type="compositionally biased region" description="Basic and acidic residues" evidence="1">
    <location>
        <begin position="79"/>
        <end position="92"/>
    </location>
</feature>
<accession>A0A6A4HMP4</accession>
<evidence type="ECO:0000313" key="2">
    <source>
        <dbReference type="EMBL" id="KAE9399010.1"/>
    </source>
</evidence>
<reference evidence="2" key="1">
    <citation type="journal article" date="2019" name="Environ. Microbiol.">
        <title>Fungal ecological strategies reflected in gene transcription - a case study of two litter decomposers.</title>
        <authorList>
            <person name="Barbi F."/>
            <person name="Kohler A."/>
            <person name="Barry K."/>
            <person name="Baskaran P."/>
            <person name="Daum C."/>
            <person name="Fauchery L."/>
            <person name="Ihrmark K."/>
            <person name="Kuo A."/>
            <person name="LaButti K."/>
            <person name="Lipzen A."/>
            <person name="Morin E."/>
            <person name="Grigoriev I.V."/>
            <person name="Henrissat B."/>
            <person name="Lindahl B."/>
            <person name="Martin F."/>
        </authorList>
    </citation>
    <scope>NUCLEOTIDE SEQUENCE</scope>
    <source>
        <strain evidence="2">JB14</strain>
    </source>
</reference>
<feature type="compositionally biased region" description="Low complexity" evidence="1">
    <location>
        <begin position="93"/>
        <end position="108"/>
    </location>
</feature>
<gene>
    <name evidence="2" type="ORF">BT96DRAFT_709500</name>
</gene>
<feature type="compositionally biased region" description="Polar residues" evidence="1">
    <location>
        <begin position="69"/>
        <end position="78"/>
    </location>
</feature>
<dbReference type="Proteomes" id="UP000799118">
    <property type="component" value="Unassembled WGS sequence"/>
</dbReference>
<proteinExistence type="predicted"/>
<protein>
    <submittedName>
        <fullName evidence="2">Uncharacterized protein</fullName>
    </submittedName>
</protein>
<keyword evidence="3" id="KW-1185">Reference proteome</keyword>
<feature type="compositionally biased region" description="Low complexity" evidence="1">
    <location>
        <begin position="53"/>
        <end position="68"/>
    </location>
</feature>
<feature type="region of interest" description="Disordered" evidence="1">
    <location>
        <begin position="21"/>
        <end position="157"/>
    </location>
</feature>
<name>A0A6A4HMP4_9AGAR</name>
<dbReference type="AlphaFoldDB" id="A0A6A4HMP4"/>